<dbReference type="STRING" id="1071381.G8BNY7"/>
<evidence type="ECO:0000256" key="4">
    <source>
        <dbReference type="ARBA" id="ARBA00022927"/>
    </source>
</evidence>
<dbReference type="OMA" id="HFLVRST"/>
<dbReference type="GO" id="GO:0030123">
    <property type="term" value="C:AP-3 adaptor complex"/>
    <property type="evidence" value="ECO:0007669"/>
    <property type="project" value="EnsemblFungi"/>
</dbReference>
<dbReference type="KEGG" id="tpf:TPHA_0A05410"/>
<dbReference type="GO" id="GO:0006623">
    <property type="term" value="P:protein targeting to vacuole"/>
    <property type="evidence" value="ECO:0007669"/>
    <property type="project" value="EnsemblFungi"/>
</dbReference>
<reference evidence="7 8" key="1">
    <citation type="journal article" date="2011" name="Proc. Natl. Acad. Sci. U.S.A.">
        <title>Evolutionary erosion of yeast sex chromosomes by mating-type switching accidents.</title>
        <authorList>
            <person name="Gordon J.L."/>
            <person name="Armisen D."/>
            <person name="Proux-Wera E."/>
            <person name="Oheigeartaigh S.S."/>
            <person name="Byrne K.P."/>
            <person name="Wolfe K.H."/>
        </authorList>
    </citation>
    <scope>NUCLEOTIDE SEQUENCE [LARGE SCALE GENOMIC DNA]</scope>
    <source>
        <strain evidence="8">ATCC 24235 / CBS 4417 / NBRC 1672 / NRRL Y-8282 / UCD 70-5</strain>
    </source>
</reference>
<dbReference type="RefSeq" id="XP_003684049.1">
    <property type="nucleotide sequence ID" value="XM_003684001.1"/>
</dbReference>
<dbReference type="GeneID" id="11532586"/>
<comment type="similarity">
    <text evidence="2">Belongs to the adaptor complexes large subunit family.</text>
</comment>
<evidence type="ECO:0000256" key="2">
    <source>
        <dbReference type="ARBA" id="ARBA00006613"/>
    </source>
</evidence>
<dbReference type="OrthoDB" id="10254310at2759"/>
<comment type="subcellular location">
    <subcellularLocation>
        <location evidence="1">Endomembrane system</location>
    </subcellularLocation>
</comment>
<evidence type="ECO:0000256" key="3">
    <source>
        <dbReference type="ARBA" id="ARBA00022448"/>
    </source>
</evidence>
<dbReference type="SUPFAM" id="SSF48371">
    <property type="entry name" value="ARM repeat"/>
    <property type="match status" value="1"/>
</dbReference>
<name>G8BNY7_TETPH</name>
<keyword evidence="5" id="KW-0472">Membrane</keyword>
<dbReference type="PANTHER" id="PTHR11134">
    <property type="entry name" value="ADAPTOR COMPLEX SUBUNIT BETA FAMILY MEMBER"/>
    <property type="match status" value="1"/>
</dbReference>
<dbReference type="InterPro" id="IPR011989">
    <property type="entry name" value="ARM-like"/>
</dbReference>
<evidence type="ECO:0000313" key="7">
    <source>
        <dbReference type="EMBL" id="CCE61615.1"/>
    </source>
</evidence>
<proteinExistence type="inferred from homology"/>
<dbReference type="Proteomes" id="UP000005666">
    <property type="component" value="Chromosome 1"/>
</dbReference>
<feature type="domain" description="Clathrin/coatomer adaptor adaptin-like N-terminal" evidence="6">
    <location>
        <begin position="40"/>
        <end position="618"/>
    </location>
</feature>
<evidence type="ECO:0000256" key="1">
    <source>
        <dbReference type="ARBA" id="ARBA00004308"/>
    </source>
</evidence>
<keyword evidence="8" id="KW-1185">Reference proteome</keyword>
<dbReference type="InterPro" id="IPR002553">
    <property type="entry name" value="Clathrin/coatomer_adapt-like_N"/>
</dbReference>
<dbReference type="InterPro" id="IPR016024">
    <property type="entry name" value="ARM-type_fold"/>
</dbReference>
<dbReference type="InterPro" id="IPR026739">
    <property type="entry name" value="AP_beta"/>
</dbReference>
<keyword evidence="3" id="KW-0813">Transport</keyword>
<dbReference type="eggNOG" id="KOG1060">
    <property type="taxonomic scope" value="Eukaryota"/>
</dbReference>
<sequence>MVDSINRVTSALQSAREITLDAANVAASKLGESSYRQYSKNITPSQLKTLLTSKYTSEVKDGLKRVLSIMASHDETIDPLLYFADVVNNIVNEDFKVKTMVALYLQRYSELEPTLALLPINYIQKTLNDTNPQVRALAIKTLSDIKIPTIYPMVLHTLNKSVSDISPIVRNEVCFALLKLYRAKQEEVEQDVLTLLTENLLTDSDPQVLASSILLFKECFPSRLDILHGHFRYLLEIMTELDSWSQVYLIEVLIKYSKRYFPKPMIIETNSDGDFFGESKKIELPNEFGLIEFQYYKATYDKDLNAFLETIVSLKYNNNPSVILAVTNAFVNLSTPKRLEKSGNLNSLVNTFIITDNKAVKLYILEVILTLVRKDSSLFQRFIKNFYLLPSDSCDIATVKLKILASLVTDNNINNIVKEAKYYIYTSEDTQVITAAAHLLLIAGNHSQEWEVKIMRWFIEYLQDNLIPISVLDSFITILCRLILNNPKRHMRSVIKLSKMLESQKYLADNARAGMIWLFGEVARIELRICLDILRKLIPGFSNEGPETRCQILSFAAKLISYDIDKFVTESESDVEEYNFADSKIYQLYEVVISLSKYDESVDIRDRARFISSIFDSKKYKIASLLFQAPRSVDLGDSQELDRSSNVENQNIFSKLFELDNIQWWTGGVENTTELRNSSPRKEYAKFQKSFSSEDYPMKSKRAALFGDEEPKDVNIAKSPNTEFISNQGKKYHLQSLDEFFQIYQINYINLEEESSFKKIRAVKNLPRQMKNIPTMRKP</sequence>
<dbReference type="Gene3D" id="1.25.10.10">
    <property type="entry name" value="Leucine-rich Repeat Variant"/>
    <property type="match status" value="1"/>
</dbReference>
<accession>G8BNY7</accession>
<protein>
    <recommendedName>
        <fullName evidence="6">Clathrin/coatomer adaptor adaptin-like N-terminal domain-containing protein</fullName>
    </recommendedName>
</protein>
<evidence type="ECO:0000313" key="8">
    <source>
        <dbReference type="Proteomes" id="UP000005666"/>
    </source>
</evidence>
<organism evidence="7 8">
    <name type="scientific">Tetrapisispora phaffii (strain ATCC 24235 / CBS 4417 / NBRC 1672 / NRRL Y-8282 / UCD 70-5)</name>
    <name type="common">Yeast</name>
    <name type="synonym">Fabospora phaffii</name>
    <dbReference type="NCBI Taxonomy" id="1071381"/>
    <lineage>
        <taxon>Eukaryota</taxon>
        <taxon>Fungi</taxon>
        <taxon>Dikarya</taxon>
        <taxon>Ascomycota</taxon>
        <taxon>Saccharomycotina</taxon>
        <taxon>Saccharomycetes</taxon>
        <taxon>Saccharomycetales</taxon>
        <taxon>Saccharomycetaceae</taxon>
        <taxon>Tetrapisispora</taxon>
    </lineage>
</organism>
<dbReference type="AlphaFoldDB" id="G8BNY7"/>
<dbReference type="EMBL" id="HE612856">
    <property type="protein sequence ID" value="CCE61615.1"/>
    <property type="molecule type" value="Genomic_DNA"/>
</dbReference>
<gene>
    <name evidence="7" type="primary">TPHA0A05410</name>
    <name evidence="7" type="ordered locus">TPHA_0A05410</name>
</gene>
<dbReference type="GO" id="GO:0012505">
    <property type="term" value="C:endomembrane system"/>
    <property type="evidence" value="ECO:0007669"/>
    <property type="project" value="UniProtKB-SubCell"/>
</dbReference>
<keyword evidence="4" id="KW-0653">Protein transport</keyword>
<evidence type="ECO:0000256" key="5">
    <source>
        <dbReference type="ARBA" id="ARBA00023136"/>
    </source>
</evidence>
<dbReference type="HOGENOM" id="CLU_006320_3_2_1"/>
<dbReference type="GO" id="GO:0006896">
    <property type="term" value="P:Golgi to vacuole transport"/>
    <property type="evidence" value="ECO:0007669"/>
    <property type="project" value="EnsemblFungi"/>
</dbReference>
<evidence type="ECO:0000259" key="6">
    <source>
        <dbReference type="Pfam" id="PF01602"/>
    </source>
</evidence>
<dbReference type="Pfam" id="PF01602">
    <property type="entry name" value="Adaptin_N"/>
    <property type="match status" value="1"/>
</dbReference>